<dbReference type="EMBL" id="BKAG01000017">
    <property type="protein sequence ID" value="GEP43359.1"/>
    <property type="molecule type" value="Genomic_DNA"/>
</dbReference>
<dbReference type="Proteomes" id="UP000321577">
    <property type="component" value="Unassembled WGS sequence"/>
</dbReference>
<dbReference type="PANTHER" id="PTHR37305:SF1">
    <property type="entry name" value="MEMBRANE PROTEIN"/>
    <property type="match status" value="1"/>
</dbReference>
<dbReference type="Pfam" id="PF12730">
    <property type="entry name" value="ABC2_membrane_4"/>
    <property type="match status" value="1"/>
</dbReference>
<reference evidence="2 3" key="1">
    <citation type="submission" date="2019-07" db="EMBL/GenBank/DDBJ databases">
        <title>Whole genome shotgun sequence of Brevifollis gellanilyticus NBRC 108608.</title>
        <authorList>
            <person name="Hosoyama A."/>
            <person name="Uohara A."/>
            <person name="Ohji S."/>
            <person name="Ichikawa N."/>
        </authorList>
    </citation>
    <scope>NUCLEOTIDE SEQUENCE [LARGE SCALE GENOMIC DNA]</scope>
    <source>
        <strain evidence="2 3">NBRC 108608</strain>
    </source>
</reference>
<dbReference type="AlphaFoldDB" id="A0A512M9F9"/>
<keyword evidence="1" id="KW-0812">Transmembrane</keyword>
<feature type="transmembrane region" description="Helical" evidence="1">
    <location>
        <begin position="22"/>
        <end position="41"/>
    </location>
</feature>
<organism evidence="2 3">
    <name type="scientific">Brevifollis gellanilyticus</name>
    <dbReference type="NCBI Taxonomy" id="748831"/>
    <lineage>
        <taxon>Bacteria</taxon>
        <taxon>Pseudomonadati</taxon>
        <taxon>Verrucomicrobiota</taxon>
        <taxon>Verrucomicrobiia</taxon>
        <taxon>Verrucomicrobiales</taxon>
        <taxon>Verrucomicrobiaceae</taxon>
    </lineage>
</organism>
<feature type="transmembrane region" description="Helical" evidence="1">
    <location>
        <begin position="202"/>
        <end position="219"/>
    </location>
</feature>
<name>A0A512M9F9_9BACT</name>
<evidence type="ECO:0008006" key="4">
    <source>
        <dbReference type="Google" id="ProtNLM"/>
    </source>
</evidence>
<feature type="transmembrane region" description="Helical" evidence="1">
    <location>
        <begin position="252"/>
        <end position="275"/>
    </location>
</feature>
<keyword evidence="1" id="KW-1133">Transmembrane helix</keyword>
<dbReference type="RefSeq" id="WP_146850937.1">
    <property type="nucleotide sequence ID" value="NZ_BKAG01000017.1"/>
</dbReference>
<keyword evidence="3" id="KW-1185">Reference proteome</keyword>
<protein>
    <recommendedName>
        <fullName evidence="4">ABC transporter permease</fullName>
    </recommendedName>
</protein>
<evidence type="ECO:0000313" key="3">
    <source>
        <dbReference type="Proteomes" id="UP000321577"/>
    </source>
</evidence>
<comment type="caution">
    <text evidence="2">The sequence shown here is derived from an EMBL/GenBank/DDBJ whole genome shotgun (WGS) entry which is preliminary data.</text>
</comment>
<accession>A0A512M9F9</accession>
<feature type="transmembrane region" description="Helical" evidence="1">
    <location>
        <begin position="117"/>
        <end position="141"/>
    </location>
</feature>
<gene>
    <name evidence="2" type="ORF">BGE01nite_26500</name>
</gene>
<evidence type="ECO:0000256" key="1">
    <source>
        <dbReference type="SAM" id="Phobius"/>
    </source>
</evidence>
<evidence type="ECO:0000313" key="2">
    <source>
        <dbReference type="EMBL" id="GEP43359.1"/>
    </source>
</evidence>
<keyword evidence="1" id="KW-0472">Membrane</keyword>
<feature type="transmembrane region" description="Helical" evidence="1">
    <location>
        <begin position="62"/>
        <end position="87"/>
    </location>
</feature>
<feature type="transmembrane region" description="Helical" evidence="1">
    <location>
        <begin position="174"/>
        <end position="195"/>
    </location>
</feature>
<dbReference type="OrthoDB" id="186284at2"/>
<proteinExistence type="predicted"/>
<dbReference type="PANTHER" id="PTHR37305">
    <property type="entry name" value="INTEGRAL MEMBRANE PROTEIN-RELATED"/>
    <property type="match status" value="1"/>
</dbReference>
<sequence length="282" mass="31746">MILFFHQWQGELLKLFARRRTYIGFGAFLGLEIVLLIVFRLQGVERIFERLISRQGQAFGEYYSAITLAQMILGFSVLLLGAIYLALVAGDIVAKEGEDGHYRLLLVRPVTRLRLLFIKYLTSTCYTFVLIQFIAWTAFLLGLAIKGWGGGFFVMIPEAGILEFYQWAEGIERYALASCFLAVSMTTVSSVAFFLSCFPIKPAAATIGALSYILVDLILRNTGFMDNYDHFLLTKHMSAWGRIYAEHIPWPVLVRSFTIIAAANASLFILGTAVFESRDLKS</sequence>